<dbReference type="InterPro" id="IPR029062">
    <property type="entry name" value="Class_I_gatase-like"/>
</dbReference>
<accession>A0A380FVD4</accession>
<dbReference type="Proteomes" id="UP000297598">
    <property type="component" value="Unassembled WGS sequence"/>
</dbReference>
<dbReference type="EMBL" id="SRLS01000015">
    <property type="protein sequence ID" value="TGE16311.1"/>
    <property type="molecule type" value="Genomic_DNA"/>
</dbReference>
<reference evidence="3 5" key="1">
    <citation type="submission" date="2018-06" db="EMBL/GenBank/DDBJ databases">
        <authorList>
            <consortium name="Pathogen Informatics"/>
            <person name="Doyle S."/>
        </authorList>
    </citation>
    <scope>NUCLEOTIDE SEQUENCE [LARGE SCALE GENOMIC DNA]</scope>
    <source>
        <strain evidence="3 5">NCTC13830</strain>
    </source>
</reference>
<dbReference type="SUPFAM" id="SSF52317">
    <property type="entry name" value="Class I glutamine amidotransferase-like"/>
    <property type="match status" value="1"/>
</dbReference>
<evidence type="ECO:0000313" key="3">
    <source>
        <dbReference type="EMBL" id="SUM42774.1"/>
    </source>
</evidence>
<dbReference type="PANTHER" id="PTHR12969:SF7">
    <property type="entry name" value="INTRAFLAGELLAR TRANSPORT PROTEIN 52 HOMOLOG"/>
    <property type="match status" value="1"/>
</dbReference>
<keyword evidence="3" id="KW-0378">Hydrolase</keyword>
<dbReference type="RefSeq" id="WP_103298168.1">
    <property type="nucleotide sequence ID" value="NZ_PPQT01000062.1"/>
</dbReference>
<feature type="region of interest" description="Disordered" evidence="1">
    <location>
        <begin position="335"/>
        <end position="365"/>
    </location>
</feature>
<dbReference type="GO" id="GO:0003677">
    <property type="term" value="F:DNA binding"/>
    <property type="evidence" value="ECO:0007669"/>
    <property type="project" value="UniProtKB-KW"/>
</dbReference>
<keyword evidence="6" id="KW-1185">Reference proteome</keyword>
<evidence type="ECO:0000313" key="6">
    <source>
        <dbReference type="Proteomes" id="UP000297598"/>
    </source>
</evidence>
<feature type="compositionally biased region" description="Low complexity" evidence="1">
    <location>
        <begin position="386"/>
        <end position="403"/>
    </location>
</feature>
<feature type="chain" id="PRO_5043691501" evidence="2">
    <location>
        <begin position="27"/>
        <end position="529"/>
    </location>
</feature>
<evidence type="ECO:0000256" key="2">
    <source>
        <dbReference type="SAM" id="SignalP"/>
    </source>
</evidence>
<feature type="region of interest" description="Disordered" evidence="1">
    <location>
        <begin position="381"/>
        <end position="426"/>
    </location>
</feature>
<feature type="signal peptide" evidence="2">
    <location>
        <begin position="1"/>
        <end position="26"/>
    </location>
</feature>
<evidence type="ECO:0000256" key="1">
    <source>
        <dbReference type="SAM" id="MobiDB-lite"/>
    </source>
</evidence>
<dbReference type="Proteomes" id="UP000254047">
    <property type="component" value="Unassembled WGS sequence"/>
</dbReference>
<keyword evidence="2" id="KW-0732">Signal</keyword>
<name>A0A380FVD4_9STAP</name>
<keyword evidence="3" id="KW-0347">Helicase</keyword>
<gene>
    <name evidence="4" type="ORF">BJR09_09310</name>
    <name evidence="3" type="ORF">NCTC13830_00296</name>
</gene>
<keyword evidence="3" id="KW-0067">ATP-binding</keyword>
<sequence>MKLIKVLSSTLLASTISLTGLNVSHAAQNDTTNNSQTVLFDASHEQTAGAADWVMDGGFSDYADSMRQQGYTVKEIDGEDNINDQTLSNSKILVIPEANIPFKKKEQQAMVHYVKKGGNIIFIADHYNADRNLNRIDSSEAMNGYRRGAYKDMTKDMTTEEKNSQAMQDVKSSDWLSDNFGIRFRYNALGDLNTQNIVPSSESFGITQGIHSVSMHSGSTLAITDPTKAKGIIYTPEHLSSKQKWSHAVDQGIYNGGGVAEGPYVAIAKVGKGKAAFIGDSSLVEDSTPKYKREDNGQTKKTYDGFKEENNGQLLTNITDWFGKVDNATSLKKSGIKLDQPTPTLAFETPQNSTEPQKEPWSQPAQGYKWYDRSTFASGSYGATKTTNNQNDNSNATHDNNNDGSSKGSDTKSPSPTHTTNGNVQFHLPDNIQLNKPFQITVNLSNMAQSKTLDQLKLSIYQNGGTQLASFTQDGKNYEDIGYSQPQSVTTDNKGNATLTFTAKVSTNISGANIRLKQGNQTLATGTIQ</sequence>
<keyword evidence="3" id="KW-0547">Nucleotide-binding</keyword>
<dbReference type="InterPro" id="IPR039975">
    <property type="entry name" value="IFT52"/>
</dbReference>
<proteinExistence type="predicted"/>
<keyword evidence="4" id="KW-0238">DNA-binding</keyword>
<evidence type="ECO:0000313" key="5">
    <source>
        <dbReference type="Proteomes" id="UP000254047"/>
    </source>
</evidence>
<dbReference type="AlphaFoldDB" id="A0A380FVD4"/>
<dbReference type="GO" id="GO:0004386">
    <property type="term" value="F:helicase activity"/>
    <property type="evidence" value="ECO:0007669"/>
    <property type="project" value="UniProtKB-KW"/>
</dbReference>
<dbReference type="EMBL" id="UHDO01000001">
    <property type="protein sequence ID" value="SUM42774.1"/>
    <property type="molecule type" value="Genomic_DNA"/>
</dbReference>
<protein>
    <submittedName>
        <fullName evidence="4">DNA-binding protein</fullName>
    </submittedName>
    <submittedName>
        <fullName evidence="3">Putative nucleic acid binding OB-fold tRNA /helicase-type</fullName>
    </submittedName>
</protein>
<dbReference type="PANTHER" id="PTHR12969">
    <property type="entry name" value="NGD5/OSM-6/IFT52"/>
    <property type="match status" value="1"/>
</dbReference>
<feature type="compositionally biased region" description="Polar residues" evidence="1">
    <location>
        <begin position="404"/>
        <end position="424"/>
    </location>
</feature>
<organism evidence="3 5">
    <name type="scientific">Staphylococcus petrasii</name>
    <dbReference type="NCBI Taxonomy" id="1276936"/>
    <lineage>
        <taxon>Bacteria</taxon>
        <taxon>Bacillati</taxon>
        <taxon>Bacillota</taxon>
        <taxon>Bacilli</taxon>
        <taxon>Bacillales</taxon>
        <taxon>Staphylococcaceae</taxon>
        <taxon>Staphylococcus</taxon>
    </lineage>
</organism>
<evidence type="ECO:0000313" key="4">
    <source>
        <dbReference type="EMBL" id="TGE16311.1"/>
    </source>
</evidence>
<reference evidence="4 6" key="2">
    <citation type="submission" date="2019-04" db="EMBL/GenBank/DDBJ databases">
        <title>Genomic characterization of Staphylococcus petrasii strains.</title>
        <authorList>
            <person name="Vrbovska V."/>
            <person name="Kovarovic V."/>
            <person name="Maslanova I."/>
            <person name="Indrakova A."/>
            <person name="Petras P."/>
            <person name="Sedo O."/>
            <person name="Svec P."/>
            <person name="Fisarova L."/>
            <person name="Sedlacek I."/>
            <person name="Doskar J."/>
            <person name="Pantucek R."/>
        </authorList>
    </citation>
    <scope>NUCLEOTIDE SEQUENCE [LARGE SCALE GENOMIC DNA]</scope>
    <source>
        <strain evidence="4 6">P5404</strain>
    </source>
</reference>
<dbReference type="OrthoDB" id="9801679at2"/>